<feature type="compositionally biased region" description="Polar residues" evidence="16">
    <location>
        <begin position="322"/>
        <end position="333"/>
    </location>
</feature>
<evidence type="ECO:0000256" key="7">
    <source>
        <dbReference type="ARBA" id="ARBA00022553"/>
    </source>
</evidence>
<dbReference type="FunFam" id="2.30.30.1020:FF:000001">
    <property type="entry name" value="Putative CCR4-NOT transcription complex subunit 2"/>
    <property type="match status" value="1"/>
</dbReference>
<comment type="similarity">
    <text evidence="3">Belongs to the CNOT2/3/5 family.</text>
</comment>
<dbReference type="GO" id="GO:0005829">
    <property type="term" value="C:cytosol"/>
    <property type="evidence" value="ECO:0007669"/>
    <property type="project" value="UniProtKB-ARBA"/>
</dbReference>
<keyword evidence="5" id="KW-0963">Cytoplasm</keyword>
<evidence type="ECO:0000256" key="2">
    <source>
        <dbReference type="ARBA" id="ARBA00004496"/>
    </source>
</evidence>
<dbReference type="Proteomes" id="UP000193380">
    <property type="component" value="Unassembled WGS sequence"/>
</dbReference>
<reference evidence="18" key="1">
    <citation type="journal article" date="2014" name="Nat. Commun.">
        <title>The rainbow trout genome provides novel insights into evolution after whole-genome duplication in vertebrates.</title>
        <authorList>
            <person name="Berthelot C."/>
            <person name="Brunet F."/>
            <person name="Chalopin D."/>
            <person name="Juanchich A."/>
            <person name="Bernard M."/>
            <person name="Noel B."/>
            <person name="Bento P."/>
            <person name="Da Silva C."/>
            <person name="Labadie K."/>
            <person name="Alberti A."/>
            <person name="Aury J.M."/>
            <person name="Louis A."/>
            <person name="Dehais P."/>
            <person name="Bardou P."/>
            <person name="Montfort J."/>
            <person name="Klopp C."/>
            <person name="Cabau C."/>
            <person name="Gaspin C."/>
            <person name="Thorgaard G.H."/>
            <person name="Boussaha M."/>
            <person name="Quillet E."/>
            <person name="Guyomard R."/>
            <person name="Galiana D."/>
            <person name="Bobe J."/>
            <person name="Volff J.N."/>
            <person name="Genet C."/>
            <person name="Wincker P."/>
            <person name="Jaillon O."/>
            <person name="Roest Crollius H."/>
            <person name="Guiguen Y."/>
        </authorList>
    </citation>
    <scope>NUCLEOTIDE SEQUENCE [LARGE SCALE GENOMIC DNA]</scope>
</reference>
<feature type="region of interest" description="Disordered" evidence="16">
    <location>
        <begin position="261"/>
        <end position="336"/>
    </location>
</feature>
<evidence type="ECO:0000256" key="14">
    <source>
        <dbReference type="ARBA" id="ARBA00071434"/>
    </source>
</evidence>
<dbReference type="Gene3D" id="2.30.30.1020">
    <property type="entry name" value="CCR4-NOT complex subunit 2/3/5, C-terminal domain"/>
    <property type="match status" value="1"/>
</dbReference>
<dbReference type="GO" id="GO:0030015">
    <property type="term" value="C:CCR4-NOT core complex"/>
    <property type="evidence" value="ECO:0007669"/>
    <property type="project" value="InterPro"/>
</dbReference>
<evidence type="ECO:0000256" key="11">
    <source>
        <dbReference type="ARBA" id="ARBA00023163"/>
    </source>
</evidence>
<comment type="subunit">
    <text evidence="13">Component of the CCR4-NOT complex; distinct complexes seem to exist that differ in the participation of probably mutually exclusive catalytic subunits. In the complex interacts directly with CNOT3. Interacts with NCOR1, NCOR2. HDAC3 and GPS2.</text>
</comment>
<evidence type="ECO:0000256" key="1">
    <source>
        <dbReference type="ARBA" id="ARBA00004123"/>
    </source>
</evidence>
<keyword evidence="8" id="KW-0810">Translation regulation</keyword>
<dbReference type="PaxDb" id="8022-A0A060WZE5"/>
<proteinExistence type="inferred from homology"/>
<dbReference type="Pfam" id="PF04153">
    <property type="entry name" value="NOT2_3_5_C"/>
    <property type="match status" value="1"/>
</dbReference>
<dbReference type="PANTHER" id="PTHR23326">
    <property type="entry name" value="CCR4 NOT-RELATED"/>
    <property type="match status" value="1"/>
</dbReference>
<evidence type="ECO:0000256" key="3">
    <source>
        <dbReference type="ARBA" id="ARBA00007682"/>
    </source>
</evidence>
<evidence type="ECO:0000256" key="15">
    <source>
        <dbReference type="ARBA" id="ARBA00083550"/>
    </source>
</evidence>
<keyword evidence="12" id="KW-0539">Nucleus</keyword>
<sequence length="540" mass="59371">MFSATRKKFVEGVESDYPDEGMYYSQPLPFSHRSDKDLSALSARSHVPSTAPFELEMLSSPSPSSSGQLSQLGASLYGPQSALGFSIRGMGNNTQLNRSLTQGTQLPSHITPTTGVPTMSLHTPHSPSRGILPMNSRNMLNHSQVGQGIGMVSSRTNSMGSSGLGSPNRSSPSIICMPKQQPARQPFTINSMSGFGMNRNQAFGMNNSLSSNIFNGTDGSENVTGLDLSDFPALADRSRREGSGNQTPLLNPLAGRAPYVGMVTKPSNEPTQDFSIHNEDFPALPGPNYKDPTLSNDDSKTNLNSTGKSTSSADGPMFPGDKTTSAQNNNQKKGIQVLPDGRVTNIPRGMVTDQFGMIGLLTFIRAAETDPGMVHLALGSDLTTLGLNLNSPENLYPKFASPWASAPCRPQDIDFHVPSEYLTNIHIRDKLAAIKLARYGEDLLFYLYYMNGGDLLQLLAAVELFNRDWRYHKEERVWITRAPGMEPTLKTNTYERGTYYFFDCLNWRKVAKEFHLEYDKLEERPHVPSTFNYNPAQQAF</sequence>
<feature type="domain" description="NOT2/NOT3/NOT5 C-terminal" evidence="17">
    <location>
        <begin position="397"/>
        <end position="521"/>
    </location>
</feature>
<evidence type="ECO:0000256" key="10">
    <source>
        <dbReference type="ARBA" id="ARBA00023158"/>
    </source>
</evidence>
<feature type="compositionally biased region" description="Polar residues" evidence="16">
    <location>
        <begin position="293"/>
        <end position="313"/>
    </location>
</feature>
<evidence type="ECO:0000256" key="9">
    <source>
        <dbReference type="ARBA" id="ARBA00023015"/>
    </source>
</evidence>
<dbReference type="EMBL" id="FR904850">
    <property type="protein sequence ID" value="CDQ72708.1"/>
    <property type="molecule type" value="Genomic_DNA"/>
</dbReference>
<accession>A0A060WZE5</accession>
<evidence type="ECO:0000256" key="13">
    <source>
        <dbReference type="ARBA" id="ARBA00064045"/>
    </source>
</evidence>
<keyword evidence="6" id="KW-0678">Repressor</keyword>
<keyword evidence="4" id="KW-0217">Developmental protein</keyword>
<dbReference type="GO" id="GO:0031047">
    <property type="term" value="P:regulatory ncRNA-mediated gene silencing"/>
    <property type="evidence" value="ECO:0007669"/>
    <property type="project" value="UniProtKB-KW"/>
</dbReference>
<evidence type="ECO:0000313" key="18">
    <source>
        <dbReference type="EMBL" id="CDQ72708.1"/>
    </source>
</evidence>
<dbReference type="GO" id="GO:0006355">
    <property type="term" value="P:regulation of DNA-templated transcription"/>
    <property type="evidence" value="ECO:0007669"/>
    <property type="project" value="InterPro"/>
</dbReference>
<evidence type="ECO:0000259" key="17">
    <source>
        <dbReference type="Pfam" id="PF04153"/>
    </source>
</evidence>
<dbReference type="InterPro" id="IPR038635">
    <property type="entry name" value="CCR4-NOT_su2/3/5_C_sf"/>
</dbReference>
<dbReference type="GO" id="GO:0005634">
    <property type="term" value="C:nucleus"/>
    <property type="evidence" value="ECO:0007669"/>
    <property type="project" value="UniProtKB-SubCell"/>
</dbReference>
<comment type="subcellular location">
    <subcellularLocation>
        <location evidence="2">Cytoplasm</location>
    </subcellularLocation>
    <subcellularLocation>
        <location evidence="1">Nucleus</location>
    </subcellularLocation>
</comment>
<dbReference type="GO" id="GO:2000036">
    <property type="term" value="P:regulation of stem cell population maintenance"/>
    <property type="evidence" value="ECO:0007669"/>
    <property type="project" value="UniProtKB-ARBA"/>
</dbReference>
<feature type="compositionally biased region" description="Polar residues" evidence="16">
    <location>
        <begin position="265"/>
        <end position="275"/>
    </location>
</feature>
<name>A0A060WZE5_ONCMY</name>
<evidence type="ECO:0000256" key="16">
    <source>
        <dbReference type="SAM" id="MobiDB-lite"/>
    </source>
</evidence>
<keyword evidence="7" id="KW-0597">Phosphoprotein</keyword>
<evidence type="ECO:0000256" key="5">
    <source>
        <dbReference type="ARBA" id="ARBA00022490"/>
    </source>
</evidence>
<evidence type="ECO:0000313" key="19">
    <source>
        <dbReference type="Proteomes" id="UP000193380"/>
    </source>
</evidence>
<dbReference type="AlphaFoldDB" id="A0A060WZE5"/>
<keyword evidence="10" id="KW-0943">RNA-mediated gene silencing</keyword>
<keyword evidence="9" id="KW-0805">Transcription regulation</keyword>
<keyword evidence="11" id="KW-0804">Transcription</keyword>
<evidence type="ECO:0000256" key="12">
    <source>
        <dbReference type="ARBA" id="ARBA00023242"/>
    </source>
</evidence>
<organism evidence="18 19">
    <name type="scientific">Oncorhynchus mykiss</name>
    <name type="common">Rainbow trout</name>
    <name type="synonym">Salmo gairdneri</name>
    <dbReference type="NCBI Taxonomy" id="8022"/>
    <lineage>
        <taxon>Eukaryota</taxon>
        <taxon>Metazoa</taxon>
        <taxon>Chordata</taxon>
        <taxon>Craniata</taxon>
        <taxon>Vertebrata</taxon>
        <taxon>Euteleostomi</taxon>
        <taxon>Actinopterygii</taxon>
        <taxon>Neopterygii</taxon>
        <taxon>Teleostei</taxon>
        <taxon>Protacanthopterygii</taxon>
        <taxon>Salmoniformes</taxon>
        <taxon>Salmonidae</taxon>
        <taxon>Salmoninae</taxon>
        <taxon>Oncorhynchus</taxon>
    </lineage>
</organism>
<evidence type="ECO:0000256" key="4">
    <source>
        <dbReference type="ARBA" id="ARBA00022473"/>
    </source>
</evidence>
<reference evidence="18" key="2">
    <citation type="submission" date="2014-03" db="EMBL/GenBank/DDBJ databases">
        <authorList>
            <person name="Genoscope - CEA"/>
        </authorList>
    </citation>
    <scope>NUCLEOTIDE SEQUENCE</scope>
</reference>
<evidence type="ECO:0000256" key="8">
    <source>
        <dbReference type="ARBA" id="ARBA00022845"/>
    </source>
</evidence>
<dbReference type="InterPro" id="IPR007282">
    <property type="entry name" value="NOT2/3/5_C"/>
</dbReference>
<gene>
    <name evidence="18" type="ORF">GSONMT00034087001</name>
</gene>
<dbReference type="InterPro" id="IPR040168">
    <property type="entry name" value="Not2/3/5"/>
</dbReference>
<evidence type="ECO:0000256" key="6">
    <source>
        <dbReference type="ARBA" id="ARBA00022491"/>
    </source>
</evidence>
<dbReference type="STRING" id="8022.A0A060WZE5"/>
<dbReference type="GO" id="GO:0006417">
    <property type="term" value="P:regulation of translation"/>
    <property type="evidence" value="ECO:0007669"/>
    <property type="project" value="UniProtKB-KW"/>
</dbReference>
<protein>
    <recommendedName>
        <fullName evidence="14">CCR4-NOT transcription complex subunit 2</fullName>
    </recommendedName>
    <alternativeName>
        <fullName evidence="15">CCR4-associated factor 2</fullName>
    </alternativeName>
</protein>